<protein>
    <submittedName>
        <fullName evidence="1">Uncharacterized protein</fullName>
    </submittedName>
</protein>
<keyword evidence="2" id="KW-1185">Reference proteome</keyword>
<dbReference type="EMBL" id="BPLR01006730">
    <property type="protein sequence ID" value="GIY12018.1"/>
    <property type="molecule type" value="Genomic_DNA"/>
</dbReference>
<reference evidence="1 2" key="1">
    <citation type="submission" date="2021-06" db="EMBL/GenBank/DDBJ databases">
        <title>Caerostris extrusa draft genome.</title>
        <authorList>
            <person name="Kono N."/>
            <person name="Arakawa K."/>
        </authorList>
    </citation>
    <scope>NUCLEOTIDE SEQUENCE [LARGE SCALE GENOMIC DNA]</scope>
</reference>
<dbReference type="AlphaFoldDB" id="A0AAV4QWC4"/>
<comment type="caution">
    <text evidence="1">The sequence shown here is derived from an EMBL/GenBank/DDBJ whole genome shotgun (WGS) entry which is preliminary data.</text>
</comment>
<evidence type="ECO:0000313" key="1">
    <source>
        <dbReference type="EMBL" id="GIY12018.1"/>
    </source>
</evidence>
<sequence length="74" mass="8161">MASRGIGHGLCTMPRQKHLSDPIGDKSHVKNQCVHQLMGERFSAIIQNKYCPSLREPRTVDANFICSSSDSATC</sequence>
<gene>
    <name evidence="1" type="ORF">CEXT_353701</name>
</gene>
<accession>A0AAV4QWC4</accession>
<organism evidence="1 2">
    <name type="scientific">Caerostris extrusa</name>
    <name type="common">Bark spider</name>
    <name type="synonym">Caerostris bankana</name>
    <dbReference type="NCBI Taxonomy" id="172846"/>
    <lineage>
        <taxon>Eukaryota</taxon>
        <taxon>Metazoa</taxon>
        <taxon>Ecdysozoa</taxon>
        <taxon>Arthropoda</taxon>
        <taxon>Chelicerata</taxon>
        <taxon>Arachnida</taxon>
        <taxon>Araneae</taxon>
        <taxon>Araneomorphae</taxon>
        <taxon>Entelegynae</taxon>
        <taxon>Araneoidea</taxon>
        <taxon>Araneidae</taxon>
        <taxon>Caerostris</taxon>
    </lineage>
</organism>
<evidence type="ECO:0000313" key="2">
    <source>
        <dbReference type="Proteomes" id="UP001054945"/>
    </source>
</evidence>
<dbReference type="Proteomes" id="UP001054945">
    <property type="component" value="Unassembled WGS sequence"/>
</dbReference>
<name>A0AAV4QWC4_CAEEX</name>
<proteinExistence type="predicted"/>